<feature type="chain" id="PRO_5021960496" description="PEP-CTERM protein-sorting domain-containing protein" evidence="3">
    <location>
        <begin position="18"/>
        <end position="265"/>
    </location>
</feature>
<dbReference type="Proteomes" id="UP000317835">
    <property type="component" value="Chromosome"/>
</dbReference>
<evidence type="ECO:0000256" key="3">
    <source>
        <dbReference type="SAM" id="SignalP"/>
    </source>
</evidence>
<dbReference type="EMBL" id="CP036426">
    <property type="protein sequence ID" value="QDV32329.1"/>
    <property type="molecule type" value="Genomic_DNA"/>
</dbReference>
<accession>A0A518GUR8</accession>
<reference evidence="4 5" key="1">
    <citation type="submission" date="2019-02" db="EMBL/GenBank/DDBJ databases">
        <title>Deep-cultivation of Planctomycetes and their phenomic and genomic characterization uncovers novel biology.</title>
        <authorList>
            <person name="Wiegand S."/>
            <person name="Jogler M."/>
            <person name="Boedeker C."/>
            <person name="Pinto D."/>
            <person name="Vollmers J."/>
            <person name="Rivas-Marin E."/>
            <person name="Kohn T."/>
            <person name="Peeters S.H."/>
            <person name="Heuer A."/>
            <person name="Rast P."/>
            <person name="Oberbeckmann S."/>
            <person name="Bunk B."/>
            <person name="Jeske O."/>
            <person name="Meyerdierks A."/>
            <person name="Storesund J.E."/>
            <person name="Kallscheuer N."/>
            <person name="Luecker S."/>
            <person name="Lage O.M."/>
            <person name="Pohl T."/>
            <person name="Merkel B.J."/>
            <person name="Hornburger P."/>
            <person name="Mueller R.-W."/>
            <person name="Bruemmer F."/>
            <person name="Labrenz M."/>
            <person name="Spormann A.M."/>
            <person name="Op den Camp H."/>
            <person name="Overmann J."/>
            <person name="Amann R."/>
            <person name="Jetten M.S.M."/>
            <person name="Mascher T."/>
            <person name="Medema M.H."/>
            <person name="Devos D.P."/>
            <person name="Kaster A.-K."/>
            <person name="Ovreas L."/>
            <person name="Rohde M."/>
            <person name="Galperin M.Y."/>
            <person name="Jogler C."/>
        </authorList>
    </citation>
    <scope>NUCLEOTIDE SEQUENCE [LARGE SCALE GENOMIC DNA]</scope>
    <source>
        <strain evidence="4 5">ElP</strain>
    </source>
</reference>
<feature type="signal peptide" evidence="3">
    <location>
        <begin position="1"/>
        <end position="17"/>
    </location>
</feature>
<evidence type="ECO:0008006" key="6">
    <source>
        <dbReference type="Google" id="ProtNLM"/>
    </source>
</evidence>
<keyword evidence="2" id="KW-1133">Transmembrane helix</keyword>
<evidence type="ECO:0000313" key="4">
    <source>
        <dbReference type="EMBL" id="QDV32329.1"/>
    </source>
</evidence>
<feature type="transmembrane region" description="Helical" evidence="2">
    <location>
        <begin position="235"/>
        <end position="252"/>
    </location>
</feature>
<evidence type="ECO:0000256" key="1">
    <source>
        <dbReference type="SAM" id="MobiDB-lite"/>
    </source>
</evidence>
<gene>
    <name evidence="4" type="ORF">ElP_01570</name>
</gene>
<feature type="region of interest" description="Disordered" evidence="1">
    <location>
        <begin position="44"/>
        <end position="66"/>
    </location>
</feature>
<keyword evidence="3" id="KW-0732">Signal</keyword>
<protein>
    <recommendedName>
        <fullName evidence="6">PEP-CTERM protein-sorting domain-containing protein</fullName>
    </recommendedName>
</protein>
<keyword evidence="2" id="KW-0472">Membrane</keyword>
<dbReference type="RefSeq" id="WP_145266346.1">
    <property type="nucleotide sequence ID" value="NZ_CP036426.1"/>
</dbReference>
<keyword evidence="2" id="KW-0812">Transmembrane</keyword>
<evidence type="ECO:0000313" key="5">
    <source>
        <dbReference type="Proteomes" id="UP000317835"/>
    </source>
</evidence>
<organism evidence="4 5">
    <name type="scientific">Tautonia plasticadhaerens</name>
    <dbReference type="NCBI Taxonomy" id="2527974"/>
    <lineage>
        <taxon>Bacteria</taxon>
        <taxon>Pseudomonadati</taxon>
        <taxon>Planctomycetota</taxon>
        <taxon>Planctomycetia</taxon>
        <taxon>Isosphaerales</taxon>
        <taxon>Isosphaeraceae</taxon>
        <taxon>Tautonia</taxon>
    </lineage>
</organism>
<evidence type="ECO:0000256" key="2">
    <source>
        <dbReference type="SAM" id="Phobius"/>
    </source>
</evidence>
<sequence length="265" mass="26830" precursor="true">MRRSHAVAVLASWAALAPLVGPIDRAGAELVNPGFEAGLDGYSVEGSDTVTTDPTTPPPTSGAVAGMASTEPILFGSGGPETDVLPTQGDLFALLTTDGVTATKLSQTFALPAVGPITTLDFDFRFMTDDIDSGPDLNDAFLATLADESGAVLGSFGFTRDDLQPGGSGGLTPLAILGVGGYTAGTDWLVGSIDVSAFLGQTVTLSFTVFDVGDEGVVSAVALDNLRFGVIPEPSSFVLALGGAVAVLALGLRRRGPARADRPAC</sequence>
<dbReference type="KEGG" id="tpla:ElP_01570"/>
<name>A0A518GUR8_9BACT</name>
<dbReference type="AlphaFoldDB" id="A0A518GUR8"/>
<dbReference type="OrthoDB" id="8562952at2"/>
<keyword evidence="5" id="KW-1185">Reference proteome</keyword>
<proteinExistence type="predicted"/>